<sequence>MLELSYYPAAFGVLACVLSVFLVKQFTPPAELQHLPRVPILPLLWSYVKGEVEDIRIKKLIVPFANQQKEGVVVVYALGRWIVHVLDHKIAKDLSADIETWPKEEPPDDSLLWRFVGRTNVILSNGSNWKRHSRVVRSALGRTIPIGDFVGLAHKLFGVMGQGGRFKWDDLTMRFTLDAVGTTTFGHDFKAISDMESPFVRDYNSVMDSIASIPTLLEPSSSRYIVFPSLERWLPRPAVVKKIDSLVAMFGQILEEKKNNKGDDMLTFMLEDPEMSDVEFRDNMVVFFIAGHDTTAGAMSSLVYYLARNPELQKRCRAEVVAAMGKNEPNMENMRNMPLVQACIREALRINTPITYMVPRMSNNEANLLSSNGKTYYIPPRTSVILNICAIHHNADYWPAPQEFQPSRFMGKDSKEESRVDASLWLPFALGPRQCPARNFALYELRTLASMLLQQWEWTLPADSKHFDFPQNGFSPFALSLPKDMEVEFKKVKF</sequence>
<organism evidence="14 15">
    <name type="scientific">Paramarasmius palmivorus</name>
    <dbReference type="NCBI Taxonomy" id="297713"/>
    <lineage>
        <taxon>Eukaryota</taxon>
        <taxon>Fungi</taxon>
        <taxon>Dikarya</taxon>
        <taxon>Basidiomycota</taxon>
        <taxon>Agaricomycotina</taxon>
        <taxon>Agaricomycetes</taxon>
        <taxon>Agaricomycetidae</taxon>
        <taxon>Agaricales</taxon>
        <taxon>Marasmiineae</taxon>
        <taxon>Marasmiaceae</taxon>
        <taxon>Paramarasmius</taxon>
    </lineage>
</organism>
<evidence type="ECO:0000256" key="7">
    <source>
        <dbReference type="ARBA" id="ARBA00022723"/>
    </source>
</evidence>
<evidence type="ECO:0000313" key="15">
    <source>
        <dbReference type="Proteomes" id="UP001383192"/>
    </source>
</evidence>
<keyword evidence="15" id="KW-1185">Reference proteome</keyword>
<dbReference type="PRINTS" id="PR00385">
    <property type="entry name" value="P450"/>
</dbReference>
<keyword evidence="11" id="KW-0503">Monooxygenase</keyword>
<dbReference type="GO" id="GO:0020037">
    <property type="term" value="F:heme binding"/>
    <property type="evidence" value="ECO:0007669"/>
    <property type="project" value="InterPro"/>
</dbReference>
<dbReference type="GO" id="GO:0005506">
    <property type="term" value="F:iron ion binding"/>
    <property type="evidence" value="ECO:0007669"/>
    <property type="project" value="InterPro"/>
</dbReference>
<evidence type="ECO:0000256" key="1">
    <source>
        <dbReference type="ARBA" id="ARBA00001971"/>
    </source>
</evidence>
<comment type="cofactor">
    <cofactor evidence="1 13">
        <name>heme</name>
        <dbReference type="ChEBI" id="CHEBI:30413"/>
    </cofactor>
</comment>
<dbReference type="InterPro" id="IPR001128">
    <property type="entry name" value="Cyt_P450"/>
</dbReference>
<gene>
    <name evidence="14" type="ORF">VNI00_001373</name>
</gene>
<dbReference type="InterPro" id="IPR036396">
    <property type="entry name" value="Cyt_P450_sf"/>
</dbReference>
<evidence type="ECO:0000256" key="13">
    <source>
        <dbReference type="PIRSR" id="PIRSR602401-1"/>
    </source>
</evidence>
<feature type="binding site" description="axial binding residue" evidence="13">
    <location>
        <position position="435"/>
    </location>
    <ligand>
        <name>heme</name>
        <dbReference type="ChEBI" id="CHEBI:30413"/>
    </ligand>
    <ligandPart>
        <name>Fe</name>
        <dbReference type="ChEBI" id="CHEBI:18248"/>
    </ligandPart>
</feature>
<dbReference type="EMBL" id="JAYKXP010000003">
    <property type="protein sequence ID" value="KAK7060607.1"/>
    <property type="molecule type" value="Genomic_DNA"/>
</dbReference>
<evidence type="ECO:0000256" key="6">
    <source>
        <dbReference type="ARBA" id="ARBA00022692"/>
    </source>
</evidence>
<reference evidence="14 15" key="1">
    <citation type="submission" date="2024-01" db="EMBL/GenBank/DDBJ databases">
        <title>A draft genome for a cacao thread blight-causing isolate of Paramarasmius palmivorus.</title>
        <authorList>
            <person name="Baruah I.K."/>
            <person name="Bukari Y."/>
            <person name="Amoako-Attah I."/>
            <person name="Meinhardt L.W."/>
            <person name="Bailey B.A."/>
            <person name="Cohen S.P."/>
        </authorList>
    </citation>
    <scope>NUCLEOTIDE SEQUENCE [LARGE SCALE GENOMIC DNA]</scope>
    <source>
        <strain evidence="14 15">GH-12</strain>
    </source>
</reference>
<evidence type="ECO:0000313" key="14">
    <source>
        <dbReference type="EMBL" id="KAK7060607.1"/>
    </source>
</evidence>
<evidence type="ECO:0000256" key="10">
    <source>
        <dbReference type="ARBA" id="ARBA00023004"/>
    </source>
</evidence>
<evidence type="ECO:0000256" key="2">
    <source>
        <dbReference type="ARBA" id="ARBA00004370"/>
    </source>
</evidence>
<keyword evidence="12" id="KW-0472">Membrane</keyword>
<dbReference type="Proteomes" id="UP001383192">
    <property type="component" value="Unassembled WGS sequence"/>
</dbReference>
<keyword evidence="6" id="KW-0812">Transmembrane</keyword>
<name>A0AAW0E9D0_9AGAR</name>
<dbReference type="GO" id="GO:0004497">
    <property type="term" value="F:monooxygenase activity"/>
    <property type="evidence" value="ECO:0007669"/>
    <property type="project" value="UniProtKB-KW"/>
</dbReference>
<dbReference type="AlphaFoldDB" id="A0AAW0E9D0"/>
<dbReference type="InterPro" id="IPR050121">
    <property type="entry name" value="Cytochrome_P450_monoxygenase"/>
</dbReference>
<keyword evidence="5 13" id="KW-0349">Heme</keyword>
<dbReference type="PANTHER" id="PTHR24305">
    <property type="entry name" value="CYTOCHROME P450"/>
    <property type="match status" value="1"/>
</dbReference>
<dbReference type="PANTHER" id="PTHR24305:SF166">
    <property type="entry name" value="CYTOCHROME P450 12A4, MITOCHONDRIAL-RELATED"/>
    <property type="match status" value="1"/>
</dbReference>
<comment type="subcellular location">
    <subcellularLocation>
        <location evidence="2">Membrane</location>
    </subcellularLocation>
</comment>
<dbReference type="SUPFAM" id="SSF48264">
    <property type="entry name" value="Cytochrome P450"/>
    <property type="match status" value="1"/>
</dbReference>
<dbReference type="Gene3D" id="1.10.630.10">
    <property type="entry name" value="Cytochrome P450"/>
    <property type="match status" value="1"/>
</dbReference>
<keyword evidence="10 13" id="KW-0408">Iron</keyword>
<evidence type="ECO:0000256" key="12">
    <source>
        <dbReference type="ARBA" id="ARBA00023136"/>
    </source>
</evidence>
<evidence type="ECO:0000256" key="11">
    <source>
        <dbReference type="ARBA" id="ARBA00023033"/>
    </source>
</evidence>
<evidence type="ECO:0000256" key="9">
    <source>
        <dbReference type="ARBA" id="ARBA00023002"/>
    </source>
</evidence>
<protein>
    <recommendedName>
        <fullName evidence="16">Cytochrome P450</fullName>
    </recommendedName>
</protein>
<comment type="pathway">
    <text evidence="3">Secondary metabolite biosynthesis; terpenoid biosynthesis.</text>
</comment>
<evidence type="ECO:0008006" key="16">
    <source>
        <dbReference type="Google" id="ProtNLM"/>
    </source>
</evidence>
<evidence type="ECO:0000256" key="5">
    <source>
        <dbReference type="ARBA" id="ARBA00022617"/>
    </source>
</evidence>
<comment type="similarity">
    <text evidence="4">Belongs to the cytochrome P450 family.</text>
</comment>
<proteinExistence type="inferred from homology"/>
<keyword evidence="8" id="KW-1133">Transmembrane helix</keyword>
<evidence type="ECO:0000256" key="4">
    <source>
        <dbReference type="ARBA" id="ARBA00010617"/>
    </source>
</evidence>
<evidence type="ECO:0000256" key="8">
    <source>
        <dbReference type="ARBA" id="ARBA00022989"/>
    </source>
</evidence>
<dbReference type="GO" id="GO:0016705">
    <property type="term" value="F:oxidoreductase activity, acting on paired donors, with incorporation or reduction of molecular oxygen"/>
    <property type="evidence" value="ECO:0007669"/>
    <property type="project" value="InterPro"/>
</dbReference>
<dbReference type="InterPro" id="IPR002401">
    <property type="entry name" value="Cyt_P450_E_grp-I"/>
</dbReference>
<keyword evidence="7 13" id="KW-0479">Metal-binding</keyword>
<comment type="caution">
    <text evidence="14">The sequence shown here is derived from an EMBL/GenBank/DDBJ whole genome shotgun (WGS) entry which is preliminary data.</text>
</comment>
<keyword evidence="9" id="KW-0560">Oxidoreductase</keyword>
<dbReference type="Pfam" id="PF00067">
    <property type="entry name" value="p450"/>
    <property type="match status" value="1"/>
</dbReference>
<accession>A0AAW0E9D0</accession>
<dbReference type="PRINTS" id="PR00463">
    <property type="entry name" value="EP450I"/>
</dbReference>
<dbReference type="GO" id="GO:0016020">
    <property type="term" value="C:membrane"/>
    <property type="evidence" value="ECO:0007669"/>
    <property type="project" value="UniProtKB-SubCell"/>
</dbReference>
<evidence type="ECO:0000256" key="3">
    <source>
        <dbReference type="ARBA" id="ARBA00004721"/>
    </source>
</evidence>